<protein>
    <submittedName>
        <fullName evidence="6">2OG-Fe(II) oxygenase</fullName>
    </submittedName>
</protein>
<dbReference type="GO" id="GO:0008198">
    <property type="term" value="F:ferrous iron binding"/>
    <property type="evidence" value="ECO:0007669"/>
    <property type="project" value="TreeGrafter"/>
</dbReference>
<dbReference type="GO" id="GO:0031543">
    <property type="term" value="F:peptidyl-proline dioxygenase activity"/>
    <property type="evidence" value="ECO:0007669"/>
    <property type="project" value="TreeGrafter"/>
</dbReference>
<evidence type="ECO:0000313" key="7">
    <source>
        <dbReference type="Proteomes" id="UP001268683"/>
    </source>
</evidence>
<dbReference type="EMBL" id="CP123872">
    <property type="protein sequence ID" value="WND03377.1"/>
    <property type="molecule type" value="Genomic_DNA"/>
</dbReference>
<dbReference type="SMART" id="SM00702">
    <property type="entry name" value="P4Hc"/>
    <property type="match status" value="1"/>
</dbReference>
<dbReference type="InterPro" id="IPR006620">
    <property type="entry name" value="Pro_4_hyd_alph"/>
</dbReference>
<evidence type="ECO:0000256" key="1">
    <source>
        <dbReference type="ARBA" id="ARBA00001961"/>
    </source>
</evidence>
<organism evidence="6 7">
    <name type="scientific">Temperatibacter marinus</name>
    <dbReference type="NCBI Taxonomy" id="1456591"/>
    <lineage>
        <taxon>Bacteria</taxon>
        <taxon>Pseudomonadati</taxon>
        <taxon>Pseudomonadota</taxon>
        <taxon>Alphaproteobacteria</taxon>
        <taxon>Kordiimonadales</taxon>
        <taxon>Temperatibacteraceae</taxon>
        <taxon>Temperatibacter</taxon>
    </lineage>
</organism>
<dbReference type="Proteomes" id="UP001268683">
    <property type="component" value="Chromosome"/>
</dbReference>
<keyword evidence="2" id="KW-0847">Vitamin C</keyword>
<evidence type="ECO:0000256" key="3">
    <source>
        <dbReference type="ARBA" id="ARBA00022964"/>
    </source>
</evidence>
<evidence type="ECO:0000256" key="4">
    <source>
        <dbReference type="ARBA" id="ARBA00023002"/>
    </source>
</evidence>
<dbReference type="PANTHER" id="PTHR12907">
    <property type="entry name" value="EGL NINE HOMOLOG-RELATED"/>
    <property type="match status" value="1"/>
</dbReference>
<dbReference type="GO" id="GO:0071456">
    <property type="term" value="P:cellular response to hypoxia"/>
    <property type="evidence" value="ECO:0007669"/>
    <property type="project" value="TreeGrafter"/>
</dbReference>
<dbReference type="InterPro" id="IPR044862">
    <property type="entry name" value="Pro_4_hyd_alph_FE2OG_OXY"/>
</dbReference>
<proteinExistence type="predicted"/>
<gene>
    <name evidence="6" type="ORF">QGN29_03205</name>
</gene>
<keyword evidence="7" id="KW-1185">Reference proteome</keyword>
<dbReference type="PANTHER" id="PTHR12907:SF26">
    <property type="entry name" value="HIF PROLYL HYDROXYLASE, ISOFORM C"/>
    <property type="match status" value="1"/>
</dbReference>
<name>A0AA52EDC3_9PROT</name>
<dbReference type="InterPro" id="IPR051559">
    <property type="entry name" value="HIF_prolyl_hydroxylases"/>
</dbReference>
<dbReference type="KEGG" id="tmk:QGN29_03205"/>
<evidence type="ECO:0000259" key="5">
    <source>
        <dbReference type="SMART" id="SM00702"/>
    </source>
</evidence>
<evidence type="ECO:0000256" key="2">
    <source>
        <dbReference type="ARBA" id="ARBA00022896"/>
    </source>
</evidence>
<comment type="cofactor">
    <cofactor evidence="1">
        <name>L-ascorbate</name>
        <dbReference type="ChEBI" id="CHEBI:38290"/>
    </cofactor>
</comment>
<reference evidence="6" key="1">
    <citation type="submission" date="2023-04" db="EMBL/GenBank/DDBJ databases">
        <title>Complete genome sequence of Temperatibacter marinus.</title>
        <authorList>
            <person name="Rong J.-C."/>
            <person name="Yi M.-L."/>
            <person name="Zhao Q."/>
        </authorList>
    </citation>
    <scope>NUCLEOTIDE SEQUENCE</scope>
    <source>
        <strain evidence="6">NBRC 110045</strain>
    </source>
</reference>
<dbReference type="AlphaFoldDB" id="A0AA52EDC3"/>
<feature type="domain" description="Prolyl 4-hydroxylase alpha subunit" evidence="5">
    <location>
        <begin position="3"/>
        <end position="184"/>
    </location>
</feature>
<dbReference type="GO" id="GO:0031418">
    <property type="term" value="F:L-ascorbic acid binding"/>
    <property type="evidence" value="ECO:0007669"/>
    <property type="project" value="UniProtKB-KW"/>
</dbReference>
<accession>A0AA52EDC3</accession>
<dbReference type="RefSeq" id="WP_310799230.1">
    <property type="nucleotide sequence ID" value="NZ_CP123872.1"/>
</dbReference>
<sequence>MSYGYSIQPNLLPESLANQLVLHIHSDKAPTYKPAGIGRQKTQQHNPEIRRDKTAWTDQERCRADHDWHLWSERLRHHLNRELLLGLSPIESHYACYQKGDFYSKHMDAFHGQSNRRLSLVAFLNPRWQSENAGQLVLYTGVDNTTRVQVSPMLGTVAFFMSTEIPHEVLPTTCTRHSIAGWYG</sequence>
<evidence type="ECO:0000313" key="6">
    <source>
        <dbReference type="EMBL" id="WND03377.1"/>
    </source>
</evidence>
<keyword evidence="3" id="KW-0223">Dioxygenase</keyword>
<dbReference type="Gene3D" id="2.60.120.620">
    <property type="entry name" value="q2cbj1_9rhob like domain"/>
    <property type="match status" value="1"/>
</dbReference>
<dbReference type="Pfam" id="PF13640">
    <property type="entry name" value="2OG-FeII_Oxy_3"/>
    <property type="match status" value="1"/>
</dbReference>
<keyword evidence="4" id="KW-0560">Oxidoreductase</keyword>